<accession>A0A166U241</accession>
<evidence type="ECO:0000313" key="2">
    <source>
        <dbReference type="EMBL" id="OAA94471.1"/>
    </source>
</evidence>
<dbReference type="Proteomes" id="UP000093694">
    <property type="component" value="Unassembled WGS sequence"/>
</dbReference>
<feature type="transmembrane region" description="Helical" evidence="1">
    <location>
        <begin position="20"/>
        <end position="39"/>
    </location>
</feature>
<keyword evidence="1" id="KW-0812">Transmembrane</keyword>
<evidence type="ECO:0000313" key="3">
    <source>
        <dbReference type="EMBL" id="OBR93215.1"/>
    </source>
</evidence>
<dbReference type="Pfam" id="PF12730">
    <property type="entry name" value="ABC2_membrane_4"/>
    <property type="match status" value="1"/>
</dbReference>
<feature type="transmembrane region" description="Helical" evidence="1">
    <location>
        <begin position="218"/>
        <end position="238"/>
    </location>
</feature>
<comment type="caution">
    <text evidence="2">The sequence shown here is derived from an EMBL/GenBank/DDBJ whole genome shotgun (WGS) entry which is preliminary data.</text>
</comment>
<reference evidence="3 5" key="2">
    <citation type="journal article" date="2016" name="Front. Microbiol.">
        <title>Industrial Acetogenic Biocatalysts: A Comparative Metabolic and Genomic Analysis.</title>
        <authorList>
            <person name="Bengelsdorf F."/>
            <person name="Poehlein A."/>
            <person name="Sonja S."/>
            <person name="Erz C."/>
            <person name="Hummel T."/>
            <person name="Hoffmeister S."/>
            <person name="Daniel R."/>
            <person name="Durre P."/>
        </authorList>
    </citation>
    <scope>NUCLEOTIDE SEQUENCE [LARGE SCALE GENOMIC DNA]</scope>
    <source>
        <strain evidence="3 5">PTA-10522</strain>
    </source>
</reference>
<dbReference type="PATRIC" id="fig|1705578.3.peg.2675"/>
<dbReference type="EMBL" id="LROR01000054">
    <property type="protein sequence ID" value="OBR93215.1"/>
    <property type="molecule type" value="Genomic_DNA"/>
</dbReference>
<keyword evidence="5" id="KW-1185">Reference proteome</keyword>
<sequence length="243" mass="27813">MKNIYKVELLKLRHSRILNIVMFLPLFFVILGFTNFLRYRKLFTEKGQNVWSQVYTQSSIFYGLFIIGLFITIAIAVLVRMENSEDNFKRILTLPVKRSELYIAKLVIGCGIVFLNLILFMLLTILAGAVIAPHSQSMPREMIYAPLLAIIASLPVIAVQYYLSMKFKNIAVPLGVGLVFSFPSVLIDNTRYWMLFPWDYPGRVLLGGSNMSFNFPPYMYVVSAILFIVVTLVGVNEFNNRDI</sequence>
<evidence type="ECO:0000256" key="1">
    <source>
        <dbReference type="SAM" id="Phobius"/>
    </source>
</evidence>
<keyword evidence="1" id="KW-0472">Membrane</keyword>
<reference evidence="2 4" key="1">
    <citation type="journal article" date="2015" name="Biotechnol. Bioeng.">
        <title>Genome sequence and phenotypic characterization of Caulobacter segnis.</title>
        <authorList>
            <person name="Patel S."/>
            <person name="Fletcher B."/>
            <person name="Scott D.C."/>
            <person name="Ely B."/>
        </authorList>
    </citation>
    <scope>NUCLEOTIDE SEQUENCE [LARGE SCALE GENOMIC DNA]</scope>
    <source>
        <strain evidence="2 4">PS02</strain>
    </source>
</reference>
<feature type="transmembrane region" description="Helical" evidence="1">
    <location>
        <begin position="170"/>
        <end position="187"/>
    </location>
</feature>
<feature type="transmembrane region" description="Helical" evidence="1">
    <location>
        <begin position="143"/>
        <end position="163"/>
    </location>
</feature>
<organism evidence="2 4">
    <name type="scientific">Clostridium coskatii</name>
    <dbReference type="NCBI Taxonomy" id="1705578"/>
    <lineage>
        <taxon>Bacteria</taxon>
        <taxon>Bacillati</taxon>
        <taxon>Bacillota</taxon>
        <taxon>Clostridia</taxon>
        <taxon>Eubacteriales</taxon>
        <taxon>Clostridiaceae</taxon>
        <taxon>Clostridium</taxon>
    </lineage>
</organism>
<dbReference type="EMBL" id="LITQ01000003">
    <property type="protein sequence ID" value="OAA94471.1"/>
    <property type="molecule type" value="Genomic_DNA"/>
</dbReference>
<protein>
    <submittedName>
        <fullName evidence="2">ABC-2 family transporter protein</fullName>
    </submittedName>
</protein>
<gene>
    <name evidence="3" type="ORF">CLCOS_26870</name>
    <name evidence="2" type="ORF">WX73_03017</name>
</gene>
<feature type="transmembrane region" description="Helical" evidence="1">
    <location>
        <begin position="102"/>
        <end position="131"/>
    </location>
</feature>
<name>A0A166U241_9CLOT</name>
<keyword evidence="1" id="KW-1133">Transmembrane helix</keyword>
<proteinExistence type="predicted"/>
<dbReference type="Proteomes" id="UP000077384">
    <property type="component" value="Unassembled WGS sequence"/>
</dbReference>
<evidence type="ECO:0000313" key="5">
    <source>
        <dbReference type="Proteomes" id="UP000093694"/>
    </source>
</evidence>
<dbReference type="AlphaFoldDB" id="A0A166U241"/>
<feature type="transmembrane region" description="Helical" evidence="1">
    <location>
        <begin position="59"/>
        <end position="81"/>
    </location>
</feature>
<dbReference type="RefSeq" id="WP_063600246.1">
    <property type="nucleotide sequence ID" value="NZ_LITQ01000003.1"/>
</dbReference>
<evidence type="ECO:0000313" key="4">
    <source>
        <dbReference type="Proteomes" id="UP000077384"/>
    </source>
</evidence>
<dbReference type="CDD" id="cd21809">
    <property type="entry name" value="ABC-2_lan_permease-like"/>
    <property type="match status" value="1"/>
</dbReference>